<feature type="region of interest" description="Disordered" evidence="1">
    <location>
        <begin position="247"/>
        <end position="277"/>
    </location>
</feature>
<gene>
    <name evidence="4" type="ORF">E1B28_003408</name>
</gene>
<dbReference type="InterPro" id="IPR008972">
    <property type="entry name" value="Cupredoxin"/>
</dbReference>
<proteinExistence type="predicted"/>
<dbReference type="Proteomes" id="UP001049176">
    <property type="component" value="Chromosome 11"/>
</dbReference>
<keyword evidence="3" id="KW-0732">Signal</keyword>
<sequence>MTTLLLLLLLVFAFTGSGVAQVSGTEHTIKVGGQGSFFVPDSVNARLGDTVKFQFFDAAHGVVQTSFETPCEPLPGGFSSGVVVPPDGGTNPGELAEWTLQITNISTIWFYCPVKSPVPHCSTGMVGAINPLGEAMVEDFKSAAKAFTGMPPPVSTVLTGVGAAATAAPVSIVGSPPASFQSDSSSTTNSAFPSVSSKVESTSSPTSIPETSSSNHTPAIIGGTVAGLVALFATIIVVVLILRRRRPHPSPQDHHTVESQYFPRAVSPPPSSGMSDTLRGKVQTQFYPVRAEDNLPSIGYGYGRNDSDRPSSSNKRALEAFHIRNQGSQGNLTKGAVAQVPPVSSSERIHQHHPYAAPGVNVDVSEVESGDGRSEDINALAKEVAAVLLRGKKSLAVSSQTASGSGGNLEGSPPDYKSWGHSANN</sequence>
<dbReference type="EMBL" id="CM032191">
    <property type="protein sequence ID" value="KAG7085875.1"/>
    <property type="molecule type" value="Genomic_DNA"/>
</dbReference>
<organism evidence="4 5">
    <name type="scientific">Marasmius oreades</name>
    <name type="common">fairy-ring Marasmius</name>
    <dbReference type="NCBI Taxonomy" id="181124"/>
    <lineage>
        <taxon>Eukaryota</taxon>
        <taxon>Fungi</taxon>
        <taxon>Dikarya</taxon>
        <taxon>Basidiomycota</taxon>
        <taxon>Agaricomycotina</taxon>
        <taxon>Agaricomycetes</taxon>
        <taxon>Agaricomycetidae</taxon>
        <taxon>Agaricales</taxon>
        <taxon>Marasmiineae</taxon>
        <taxon>Marasmiaceae</taxon>
        <taxon>Marasmius</taxon>
    </lineage>
</organism>
<feature type="region of interest" description="Disordered" evidence="1">
    <location>
        <begin position="175"/>
        <end position="217"/>
    </location>
</feature>
<feature type="region of interest" description="Disordered" evidence="1">
    <location>
        <begin position="397"/>
        <end position="425"/>
    </location>
</feature>
<protein>
    <recommendedName>
        <fullName evidence="6">Extracellular serine-rich protein</fullName>
    </recommendedName>
</protein>
<evidence type="ECO:0000256" key="2">
    <source>
        <dbReference type="SAM" id="Phobius"/>
    </source>
</evidence>
<keyword evidence="2" id="KW-0472">Membrane</keyword>
<evidence type="ECO:0008006" key="6">
    <source>
        <dbReference type="Google" id="ProtNLM"/>
    </source>
</evidence>
<reference evidence="4" key="1">
    <citation type="journal article" date="2021" name="Genome Biol. Evol.">
        <title>The assembled and annotated genome of the fairy-ring fungus Marasmius oreades.</title>
        <authorList>
            <person name="Hiltunen M."/>
            <person name="Ament-Velasquez S.L."/>
            <person name="Johannesson H."/>
        </authorList>
    </citation>
    <scope>NUCLEOTIDE SEQUENCE</scope>
    <source>
        <strain evidence="4">03SP1</strain>
    </source>
</reference>
<name>A0A9P7RLX3_9AGAR</name>
<keyword evidence="2" id="KW-1133">Transmembrane helix</keyword>
<dbReference type="PANTHER" id="PTHR34883:SF15">
    <property type="entry name" value="EXTRACELLULAR SERINE-RICH PROTEIN"/>
    <property type="match status" value="1"/>
</dbReference>
<evidence type="ECO:0000313" key="4">
    <source>
        <dbReference type="EMBL" id="KAG7085875.1"/>
    </source>
</evidence>
<dbReference type="KEGG" id="more:E1B28_003408"/>
<dbReference type="AlphaFoldDB" id="A0A9P7RLX3"/>
<feature type="chain" id="PRO_5040432511" description="Extracellular serine-rich protein" evidence="3">
    <location>
        <begin position="21"/>
        <end position="425"/>
    </location>
</feature>
<dbReference type="OrthoDB" id="1921208at2759"/>
<dbReference type="GeneID" id="66072484"/>
<dbReference type="SUPFAM" id="SSF49503">
    <property type="entry name" value="Cupredoxins"/>
    <property type="match status" value="1"/>
</dbReference>
<keyword evidence="5" id="KW-1185">Reference proteome</keyword>
<feature type="compositionally biased region" description="Low complexity" evidence="1">
    <location>
        <begin position="175"/>
        <end position="214"/>
    </location>
</feature>
<evidence type="ECO:0000313" key="5">
    <source>
        <dbReference type="Proteomes" id="UP001049176"/>
    </source>
</evidence>
<comment type="caution">
    <text evidence="4">The sequence shown here is derived from an EMBL/GenBank/DDBJ whole genome shotgun (WGS) entry which is preliminary data.</text>
</comment>
<evidence type="ECO:0000256" key="3">
    <source>
        <dbReference type="SAM" id="SignalP"/>
    </source>
</evidence>
<evidence type="ECO:0000256" key="1">
    <source>
        <dbReference type="SAM" id="MobiDB-lite"/>
    </source>
</evidence>
<feature type="signal peptide" evidence="3">
    <location>
        <begin position="1"/>
        <end position="20"/>
    </location>
</feature>
<feature type="transmembrane region" description="Helical" evidence="2">
    <location>
        <begin position="219"/>
        <end position="242"/>
    </location>
</feature>
<dbReference type="PANTHER" id="PTHR34883">
    <property type="entry name" value="SERINE-RICH PROTEIN, PUTATIVE-RELATED-RELATED"/>
    <property type="match status" value="1"/>
</dbReference>
<accession>A0A9P7RLX3</accession>
<keyword evidence="2" id="KW-0812">Transmembrane</keyword>
<dbReference type="Gene3D" id="2.60.40.420">
    <property type="entry name" value="Cupredoxins - blue copper proteins"/>
    <property type="match status" value="1"/>
</dbReference>
<dbReference type="RefSeq" id="XP_043002346.1">
    <property type="nucleotide sequence ID" value="XM_043160390.1"/>
</dbReference>
<dbReference type="InterPro" id="IPR052953">
    <property type="entry name" value="Ser-rich/MCO-related"/>
</dbReference>
<dbReference type="CDD" id="cd00920">
    <property type="entry name" value="Cupredoxin"/>
    <property type="match status" value="1"/>
</dbReference>